<keyword evidence="2" id="KW-1185">Reference proteome</keyword>
<accession>A0AAI9TP82</accession>
<organism evidence="1 2">
    <name type="scientific">Penicillium thymicola</name>
    <dbReference type="NCBI Taxonomy" id="293382"/>
    <lineage>
        <taxon>Eukaryota</taxon>
        <taxon>Fungi</taxon>
        <taxon>Dikarya</taxon>
        <taxon>Ascomycota</taxon>
        <taxon>Pezizomycotina</taxon>
        <taxon>Eurotiomycetes</taxon>
        <taxon>Eurotiomycetidae</taxon>
        <taxon>Eurotiales</taxon>
        <taxon>Aspergillaceae</taxon>
        <taxon>Penicillium</taxon>
    </lineage>
</organism>
<reference evidence="1" key="2">
    <citation type="journal article" date="2016" name="Fungal Biol.">
        <title>Ochratoxin A production by Penicillium thymicola.</title>
        <authorList>
            <person name="Nguyen H.D.T."/>
            <person name="McMullin D.R."/>
            <person name="Ponomareva E."/>
            <person name="Riley R."/>
            <person name="Pomraning K.R."/>
            <person name="Baker S.E."/>
            <person name="Seifert K.A."/>
        </authorList>
    </citation>
    <scope>NUCLEOTIDE SEQUENCE</scope>
    <source>
        <strain evidence="1">DAOM 180753</strain>
    </source>
</reference>
<dbReference type="AlphaFoldDB" id="A0AAI9TP82"/>
<reference evidence="1" key="1">
    <citation type="submission" date="2015-06" db="EMBL/GenBank/DDBJ databases">
        <authorList>
            <person name="Nguyen H."/>
        </authorList>
    </citation>
    <scope>NUCLEOTIDE SEQUENCE</scope>
    <source>
        <strain evidence="1">DAOM 180753</strain>
    </source>
</reference>
<gene>
    <name evidence="1" type="ORF">VN97_g3149</name>
</gene>
<dbReference type="Proteomes" id="UP001227192">
    <property type="component" value="Unassembled WGS sequence"/>
</dbReference>
<sequence>MSTQYLLANLRNRPDGRPSIDFGSLSARESDPVKMPHEITRLFSSDYCTSTSTTLEAEESEVYWKALSRNKRAAGILEHFLNGEQAAAHPSVYLQDRARLRLCEEAILVGAPRGTATRTREGIASYDKMEFLFPESRQRKSIQMLHVSCPSLQPGATLLDSHSGSVHDSITILSGMCLFTRKILNSTTTNGCLDGQKLRHMSPTLYEMECIARLSAIIADVTTLTQSNFGEDNHPAVNISDACSLEEAIDWTEAIKLRRQQLASVLKKAVWHELGQRQVAHKSTLKAIQISPESTVVDELIKETLQLSGRNSIRCSGTATNHTLSEISGFSMYFKFRPALLKAIPCQEAPSCKAPACEQPNLRRGQRQCLPQLPLIISLDDRAERKIYSQAHSLLLRLSRSSNQLVNPTLVQLYMLRRVYIDGNKDGQRLYWHDPSPVLPLLEGTKEQQRRDARNHDHHRRELQQTDILTELYGRECSANIQGWFKEAGLC</sequence>
<evidence type="ECO:0000313" key="1">
    <source>
        <dbReference type="EMBL" id="KAJ9490144.1"/>
    </source>
</evidence>
<evidence type="ECO:0000313" key="2">
    <source>
        <dbReference type="Proteomes" id="UP001227192"/>
    </source>
</evidence>
<proteinExistence type="predicted"/>
<protein>
    <submittedName>
        <fullName evidence="1">Uncharacterized protein</fullName>
    </submittedName>
</protein>
<name>A0AAI9TP82_PENTH</name>
<dbReference type="EMBL" id="LACB01000065">
    <property type="protein sequence ID" value="KAJ9490144.1"/>
    <property type="molecule type" value="Genomic_DNA"/>
</dbReference>
<comment type="caution">
    <text evidence="1">The sequence shown here is derived from an EMBL/GenBank/DDBJ whole genome shotgun (WGS) entry which is preliminary data.</text>
</comment>